<dbReference type="PANTHER" id="PTHR12110:SF41">
    <property type="entry name" value="INOSOSE DEHYDRATASE"/>
    <property type="match status" value="1"/>
</dbReference>
<comment type="caution">
    <text evidence="2">The sequence shown here is derived from an EMBL/GenBank/DDBJ whole genome shotgun (WGS) entry which is preliminary data.</text>
</comment>
<dbReference type="GO" id="GO:0016853">
    <property type="term" value="F:isomerase activity"/>
    <property type="evidence" value="ECO:0007669"/>
    <property type="project" value="UniProtKB-KW"/>
</dbReference>
<reference evidence="3" key="1">
    <citation type="submission" date="2023-07" db="EMBL/GenBank/DDBJ databases">
        <title>30 novel species of actinomycetes from the DSMZ collection.</title>
        <authorList>
            <person name="Nouioui I."/>
        </authorList>
    </citation>
    <scope>NUCLEOTIDE SEQUENCE [LARGE SCALE GENOMIC DNA]</scope>
    <source>
        <strain evidence="3">DSM 45834</strain>
    </source>
</reference>
<dbReference type="InterPro" id="IPR013022">
    <property type="entry name" value="Xyl_isomerase-like_TIM-brl"/>
</dbReference>
<organism evidence="2 3">
    <name type="scientific">Pseudonocardia charpentierae</name>
    <dbReference type="NCBI Taxonomy" id="3075545"/>
    <lineage>
        <taxon>Bacteria</taxon>
        <taxon>Bacillati</taxon>
        <taxon>Actinomycetota</taxon>
        <taxon>Actinomycetes</taxon>
        <taxon>Pseudonocardiales</taxon>
        <taxon>Pseudonocardiaceae</taxon>
        <taxon>Pseudonocardia</taxon>
    </lineage>
</organism>
<dbReference type="RefSeq" id="WP_311558007.1">
    <property type="nucleotide sequence ID" value="NZ_JAVREJ010000013.1"/>
</dbReference>
<evidence type="ECO:0000313" key="2">
    <source>
        <dbReference type="EMBL" id="MDT0351614.1"/>
    </source>
</evidence>
<keyword evidence="3" id="KW-1185">Reference proteome</keyword>
<dbReference type="Pfam" id="PF01261">
    <property type="entry name" value="AP_endonuc_2"/>
    <property type="match status" value="1"/>
</dbReference>
<sequence length="290" mass="30669">MHPQDAAVPVRSIDGRLGCSTISFRAWDLPGALAEISALGFGETDLGSLPGTCQHVPTPLPPELVDVLAGQIRDSGVAVRLINADVADMDDPELDEPELRRRLGTLVELAHAVGTSTIMLPSGRKGTTPRTELRQDIATVARTVSTAAGIVGEAGLSLLVEAPYSNRLCRDLDRAEMLYEALDRVAGAAPVGAVLDLSHVVAVGDDEVDAVRRLGDRIRHVHLRDALPGQINISIGRGKVDFPAAVDALTAAGYTGHYSLELETRDIDDADRPAEAGRAGRYITALLQAA</sequence>
<dbReference type="Proteomes" id="UP001183202">
    <property type="component" value="Unassembled WGS sequence"/>
</dbReference>
<dbReference type="EMBL" id="JAVREJ010000013">
    <property type="protein sequence ID" value="MDT0351614.1"/>
    <property type="molecule type" value="Genomic_DNA"/>
</dbReference>
<proteinExistence type="predicted"/>
<dbReference type="PANTHER" id="PTHR12110">
    <property type="entry name" value="HYDROXYPYRUVATE ISOMERASE"/>
    <property type="match status" value="1"/>
</dbReference>
<evidence type="ECO:0000259" key="1">
    <source>
        <dbReference type="Pfam" id="PF01261"/>
    </source>
</evidence>
<dbReference type="InterPro" id="IPR036237">
    <property type="entry name" value="Xyl_isomerase-like_sf"/>
</dbReference>
<evidence type="ECO:0000313" key="3">
    <source>
        <dbReference type="Proteomes" id="UP001183202"/>
    </source>
</evidence>
<accession>A0ABU2NED0</accession>
<gene>
    <name evidence="2" type="ORF">RM445_18960</name>
</gene>
<protein>
    <submittedName>
        <fullName evidence="2">Sugar phosphate isomerase/epimerase</fullName>
    </submittedName>
</protein>
<dbReference type="Gene3D" id="3.20.20.150">
    <property type="entry name" value="Divalent-metal-dependent TIM barrel enzymes"/>
    <property type="match status" value="1"/>
</dbReference>
<feature type="domain" description="Xylose isomerase-like TIM barrel" evidence="1">
    <location>
        <begin position="56"/>
        <end position="277"/>
    </location>
</feature>
<dbReference type="InterPro" id="IPR050312">
    <property type="entry name" value="IolE/XylAMocC-like"/>
</dbReference>
<dbReference type="SUPFAM" id="SSF51658">
    <property type="entry name" value="Xylose isomerase-like"/>
    <property type="match status" value="1"/>
</dbReference>
<keyword evidence="2" id="KW-0413">Isomerase</keyword>
<name>A0ABU2NED0_9PSEU</name>